<dbReference type="PANTHER" id="PTHR43689:SF8">
    <property type="entry name" value="ALPHA_BETA-HYDROLASES SUPERFAMILY PROTEIN"/>
    <property type="match status" value="1"/>
</dbReference>
<evidence type="ECO:0000313" key="3">
    <source>
        <dbReference type="Proteomes" id="UP000185669"/>
    </source>
</evidence>
<evidence type="ECO:0000313" key="2">
    <source>
        <dbReference type="EMBL" id="SIQ05249.1"/>
    </source>
</evidence>
<evidence type="ECO:0000259" key="1">
    <source>
        <dbReference type="Pfam" id="PF00561"/>
    </source>
</evidence>
<proteinExistence type="predicted"/>
<sequence>MSSNEKPKWLNINQYPFKDHFFKTEAGKIHYLDEGKGDAVVFVHGNPSWSFEFRNLIKELRNTNRCIAPDHIGFGLSDKPLNWSYRPEEHAKNLNELLNSLNLNNITLVVGDWGGPIGLSYAINNPEKIKNIVITNTWFWSVKNELYYQIFSKFAGGFIGRYLIKKSNFFAKYILKLLYGNKKRLTAEVHRHYLMPLINPKERKGNWTFPKEIIDSSKWLESIWNKCSVLKEKNVIIAWGMKDIAFREKELKRCIRAFPGAEVIRFQDAGHFLAEEKEFEFIYEIQKII</sequence>
<dbReference type="OrthoDB" id="9775557at2"/>
<dbReference type="Pfam" id="PF00561">
    <property type="entry name" value="Abhydrolase_1"/>
    <property type="match status" value="1"/>
</dbReference>
<dbReference type="PANTHER" id="PTHR43689">
    <property type="entry name" value="HYDROLASE"/>
    <property type="match status" value="1"/>
</dbReference>
<reference evidence="3" key="1">
    <citation type="submission" date="2017-01" db="EMBL/GenBank/DDBJ databases">
        <authorList>
            <person name="Varghese N."/>
            <person name="Submissions S."/>
        </authorList>
    </citation>
    <scope>NUCLEOTIDE SEQUENCE [LARGE SCALE GENOMIC DNA]</scope>
    <source>
        <strain evidence="3">ATCC 700103</strain>
    </source>
</reference>
<dbReference type="InterPro" id="IPR000639">
    <property type="entry name" value="Epox_hydrolase-like"/>
</dbReference>
<dbReference type="Proteomes" id="UP000185669">
    <property type="component" value="Unassembled WGS sequence"/>
</dbReference>
<dbReference type="Gene3D" id="3.40.50.1820">
    <property type="entry name" value="alpha/beta hydrolase"/>
    <property type="match status" value="1"/>
</dbReference>
<dbReference type="EMBL" id="FTNC01000001">
    <property type="protein sequence ID" value="SIQ05249.1"/>
    <property type="molecule type" value="Genomic_DNA"/>
</dbReference>
<dbReference type="SUPFAM" id="SSF53474">
    <property type="entry name" value="alpha/beta-Hydrolases"/>
    <property type="match status" value="1"/>
</dbReference>
<dbReference type="PRINTS" id="PR00111">
    <property type="entry name" value="ABHYDROLASE"/>
</dbReference>
<dbReference type="RefSeq" id="WP_076543439.1">
    <property type="nucleotide sequence ID" value="NZ_FTNC01000001.1"/>
</dbReference>
<organism evidence="2 3">
    <name type="scientific">Halanaerobium kushneri</name>
    <dbReference type="NCBI Taxonomy" id="56779"/>
    <lineage>
        <taxon>Bacteria</taxon>
        <taxon>Bacillati</taxon>
        <taxon>Bacillota</taxon>
        <taxon>Clostridia</taxon>
        <taxon>Halanaerobiales</taxon>
        <taxon>Halanaerobiaceae</taxon>
        <taxon>Halanaerobium</taxon>
    </lineage>
</organism>
<dbReference type="GO" id="GO:0003824">
    <property type="term" value="F:catalytic activity"/>
    <property type="evidence" value="ECO:0007669"/>
    <property type="project" value="InterPro"/>
</dbReference>
<accession>A0A1N6PM07</accession>
<gene>
    <name evidence="2" type="ORF">SAMN05421834_101136</name>
</gene>
<keyword evidence="3" id="KW-1185">Reference proteome</keyword>
<dbReference type="InterPro" id="IPR000073">
    <property type="entry name" value="AB_hydrolase_1"/>
</dbReference>
<feature type="domain" description="AB hydrolase-1" evidence="1">
    <location>
        <begin position="39"/>
        <end position="277"/>
    </location>
</feature>
<dbReference type="AlphaFoldDB" id="A0A1N6PM07"/>
<protein>
    <submittedName>
        <fullName evidence="2">Haloalkane dehalogenase</fullName>
    </submittedName>
</protein>
<name>A0A1N6PM07_9FIRM</name>
<dbReference type="InterPro" id="IPR029058">
    <property type="entry name" value="AB_hydrolase_fold"/>
</dbReference>
<dbReference type="PRINTS" id="PR00412">
    <property type="entry name" value="EPOXHYDRLASE"/>
</dbReference>
<dbReference type="STRING" id="56779.SAMN05421834_101136"/>